<protein>
    <submittedName>
        <fullName evidence="2">Uncharacterized protein</fullName>
    </submittedName>
</protein>
<dbReference type="SUPFAM" id="SSF75011">
    <property type="entry name" value="3-carboxy-cis,cis-mucoante lactonizing enzyme"/>
    <property type="match status" value="1"/>
</dbReference>
<proteinExistence type="predicted"/>
<dbReference type="AlphaFoldDB" id="A0A1I0QCM3"/>
<accession>A0A1I0QCM3</accession>
<sequence length="873" mass="98221">MVGSLKYKILILLGIVLVAATLSWFYFLKPKKELAHLIPNTSLFAFYANDFEATFTKLSEFNWYQQLDASTQLGEISSAYERFASLQKSGVLQSKITELPVVISWHTSSSSTIEPLFLIQSSGFSWKPSSIASIVKMFTDVEQVTVSTQVFNDDEITIFKAGDITLNTFINNQVLAVSTNAVLIEDVIRAANQTESRLIDKANDLKYGSDALLIFNTKRTSELGRVFFDQSQFVAPESFPDAFLVDVTFMADDIVLKGRGGSQASADVTRGAIVAENLLPIGAYSMVWKPVAFNENYKTATGHLSGNYHSFKIDAYAGSSSKVHVFEAKAPAGLKEQLDAIAESYKPAGDSTIYQEDYLNEQIGYVNKSGFLAELTNQSIKEDVKVYYTVFQGNALFSANVDVLKSVLAQFDDETTWGKSVIRRGMLEELVQESEFTYLEDFEYTQEPILEHLRPKWKTFFNDTPALLNMLDMLNLQLDETNNQFLLSGNLSFRSFEQSSIPAEPIAIEGSLPPIAANAFANSSLSTKPFVVKNHNTGLNEVIFQDKEGSLYLVDKDGSILWKKQLPQINGEIRQVDYYNNKKLQYLMFSDSLVHIIDRNGDDLDGFPKLNNLPMAIEGFNVVDYDNSKRYRYLTYNRRGQVFLYNKEADLLDGWNPKAFRGALTRSPFHVRVLGKDAFVAVEKNRSIHLLNRRGETFDGFPVNTNSVFAGDVSFNQGPNFEGSTITVVSDEGQLLTVNLAGKKVQDLQLVKPTAASRFELVEDKLKRDFVIARTDESKLVVLDNKGNEKFEVPGFISEDFELNYYNYRNGRDVYVLFDAQTEQCWLYNGKGELLCSAIPASHPVAVLYFQNSNEYEVFVNFANQMSIYKVSR</sequence>
<keyword evidence="1" id="KW-0472">Membrane</keyword>
<name>A0A1I0QCM3_9BACT</name>
<evidence type="ECO:0000313" key="3">
    <source>
        <dbReference type="Proteomes" id="UP000199437"/>
    </source>
</evidence>
<feature type="transmembrane region" description="Helical" evidence="1">
    <location>
        <begin position="7"/>
        <end position="27"/>
    </location>
</feature>
<organism evidence="2 3">
    <name type="scientific">Roseivirga pacifica</name>
    <dbReference type="NCBI Taxonomy" id="1267423"/>
    <lineage>
        <taxon>Bacteria</taxon>
        <taxon>Pseudomonadati</taxon>
        <taxon>Bacteroidota</taxon>
        <taxon>Cytophagia</taxon>
        <taxon>Cytophagales</taxon>
        <taxon>Roseivirgaceae</taxon>
        <taxon>Roseivirga</taxon>
    </lineage>
</organism>
<reference evidence="3" key="1">
    <citation type="submission" date="2016-10" db="EMBL/GenBank/DDBJ databases">
        <authorList>
            <person name="Varghese N."/>
            <person name="Submissions S."/>
        </authorList>
    </citation>
    <scope>NUCLEOTIDE SEQUENCE [LARGE SCALE GENOMIC DNA]</scope>
    <source>
        <strain evidence="3">CGMCC 1.12402</strain>
    </source>
</reference>
<evidence type="ECO:0000313" key="2">
    <source>
        <dbReference type="EMBL" id="SEW24634.1"/>
    </source>
</evidence>
<keyword evidence="1" id="KW-0812">Transmembrane</keyword>
<dbReference type="EMBL" id="FOIR01000002">
    <property type="protein sequence ID" value="SEW24634.1"/>
    <property type="molecule type" value="Genomic_DNA"/>
</dbReference>
<gene>
    <name evidence="2" type="ORF">SAMN05216290_2204</name>
</gene>
<dbReference type="STRING" id="1267423.SAMN05216290_2204"/>
<dbReference type="Proteomes" id="UP000199437">
    <property type="component" value="Unassembled WGS sequence"/>
</dbReference>
<keyword evidence="3" id="KW-1185">Reference proteome</keyword>
<evidence type="ECO:0000256" key="1">
    <source>
        <dbReference type="SAM" id="Phobius"/>
    </source>
</evidence>
<keyword evidence="1" id="KW-1133">Transmembrane helix</keyword>